<gene>
    <name evidence="3" type="ORF">GYN08_13560</name>
</gene>
<keyword evidence="2" id="KW-0812">Transmembrane</keyword>
<dbReference type="EMBL" id="JAAFGS010000004">
    <property type="protein sequence ID" value="NGZ76352.1"/>
    <property type="molecule type" value="Genomic_DNA"/>
</dbReference>
<feature type="region of interest" description="Disordered" evidence="1">
    <location>
        <begin position="1"/>
        <end position="31"/>
    </location>
</feature>
<protein>
    <submittedName>
        <fullName evidence="3">DUF3999 domain-containing protein</fullName>
    </submittedName>
</protein>
<evidence type="ECO:0000313" key="3">
    <source>
        <dbReference type="EMBL" id="NGZ76352.1"/>
    </source>
</evidence>
<organism evidence="3 4">
    <name type="scientific">Saccharibacillus alkalitolerans</name>
    <dbReference type="NCBI Taxonomy" id="2705290"/>
    <lineage>
        <taxon>Bacteria</taxon>
        <taxon>Bacillati</taxon>
        <taxon>Bacillota</taxon>
        <taxon>Bacilli</taxon>
        <taxon>Bacillales</taxon>
        <taxon>Paenibacillaceae</taxon>
        <taxon>Saccharibacillus</taxon>
    </lineage>
</organism>
<keyword evidence="4" id="KW-1185">Reference proteome</keyword>
<accession>A0ABX0F6H2</accession>
<name>A0ABX0F6H2_9BACL</name>
<feature type="transmembrane region" description="Helical" evidence="2">
    <location>
        <begin position="463"/>
        <end position="480"/>
    </location>
</feature>
<comment type="caution">
    <text evidence="3">The sequence shown here is derived from an EMBL/GenBank/DDBJ whole genome shotgun (WGS) entry which is preliminary data.</text>
</comment>
<keyword evidence="2" id="KW-0472">Membrane</keyword>
<proteinExistence type="predicted"/>
<keyword evidence="2" id="KW-1133">Transmembrane helix</keyword>
<evidence type="ECO:0000313" key="4">
    <source>
        <dbReference type="Proteomes" id="UP000800303"/>
    </source>
</evidence>
<dbReference type="RefSeq" id="WP_166275062.1">
    <property type="nucleotide sequence ID" value="NZ_JAAFGS010000004.1"/>
</dbReference>
<evidence type="ECO:0000256" key="1">
    <source>
        <dbReference type="SAM" id="MobiDB-lite"/>
    </source>
</evidence>
<sequence length="493" mass="53903">MQRKKRNGSDNRNGVAKVARPSEAAASERRRSRAARTGLCALLLAGAIGAILPSGAEGPLGAASAASVSARPAEEEAQASGVWTFSKQIQTEQGARYQALMLDSDIYARAQEDLSDVRIADASGRFVPYYTDSGETGEPGEKRGYMLERIARVVGAEESVFDFRVVPSAETEEIRGTRLRFDLPDNSVLETVKIEGSYDGKRWEKAAEGELYSTGEGVFRNIIELDASETYGYYRLTVPKEAENVDFVDGILFDVGGSVVGSAFRRAKELPFNVEPDGQMSEIVLYNADKLKIDRIKVNASAADGSDRFSRLYYVSREKGSDIATQILSPDRLNRLEIAGKQVDDTEIRLAEPIRGEQPRVAIVNGGNPPLSIRSIEVGYRVDRLVFEDTGTGPYRLLYGAEGQSPPEYEISASRKEIEGTGPGQAELGPETAEQFVPPDLLEVSGRAEESEAMVGPGDSLRIFLYIVLGGTVLLLIVWWSRRRKGKRGTEET</sequence>
<dbReference type="Proteomes" id="UP000800303">
    <property type="component" value="Unassembled WGS sequence"/>
</dbReference>
<dbReference type="InterPro" id="IPR025060">
    <property type="entry name" value="DUF3999"/>
</dbReference>
<dbReference type="Pfam" id="PF13163">
    <property type="entry name" value="DUF3999"/>
    <property type="match status" value="1"/>
</dbReference>
<evidence type="ECO:0000256" key="2">
    <source>
        <dbReference type="SAM" id="Phobius"/>
    </source>
</evidence>
<reference evidence="3 4" key="1">
    <citation type="submission" date="2020-01" db="EMBL/GenBank/DDBJ databases">
        <title>Polyphasic characterisation and genomic insights into a novel alkali tolerant bacterium VR-M41.</title>
        <authorList>
            <person name="Vemuluri V.R."/>
        </authorList>
    </citation>
    <scope>NUCLEOTIDE SEQUENCE [LARGE SCALE GENOMIC DNA]</scope>
    <source>
        <strain evidence="3 4">VR-M41</strain>
    </source>
</reference>